<reference evidence="2" key="1">
    <citation type="journal article" date="2024" name="Proc. Natl. Acad. Sci. U.S.A.">
        <title>Extraordinary preservation of gene collinearity over three hundred million years revealed in homosporous lycophytes.</title>
        <authorList>
            <person name="Li C."/>
            <person name="Wickell D."/>
            <person name="Kuo L.Y."/>
            <person name="Chen X."/>
            <person name="Nie B."/>
            <person name="Liao X."/>
            <person name="Peng D."/>
            <person name="Ji J."/>
            <person name="Jenkins J."/>
            <person name="Williams M."/>
            <person name="Shu S."/>
            <person name="Plott C."/>
            <person name="Barry K."/>
            <person name="Rajasekar S."/>
            <person name="Grimwood J."/>
            <person name="Han X."/>
            <person name="Sun S."/>
            <person name="Hou Z."/>
            <person name="He W."/>
            <person name="Dai G."/>
            <person name="Sun C."/>
            <person name="Schmutz J."/>
            <person name="Leebens-Mack J.H."/>
            <person name="Li F.W."/>
            <person name="Wang L."/>
        </authorList>
    </citation>
    <scope>NUCLEOTIDE SEQUENCE [LARGE SCALE GENOMIC DNA]</scope>
    <source>
        <strain evidence="2">cv. PW_Plant_1</strain>
    </source>
</reference>
<accession>A0ACC2D9P5</accession>
<dbReference type="Proteomes" id="UP001162992">
    <property type="component" value="Chromosome 7"/>
</dbReference>
<dbReference type="EMBL" id="CM055098">
    <property type="protein sequence ID" value="KAJ7551006.1"/>
    <property type="molecule type" value="Genomic_DNA"/>
</dbReference>
<organism evidence="1 2">
    <name type="scientific">Diphasiastrum complanatum</name>
    <name type="common">Issler's clubmoss</name>
    <name type="synonym">Lycopodium complanatum</name>
    <dbReference type="NCBI Taxonomy" id="34168"/>
    <lineage>
        <taxon>Eukaryota</taxon>
        <taxon>Viridiplantae</taxon>
        <taxon>Streptophyta</taxon>
        <taxon>Embryophyta</taxon>
        <taxon>Tracheophyta</taxon>
        <taxon>Lycopodiopsida</taxon>
        <taxon>Lycopodiales</taxon>
        <taxon>Lycopodiaceae</taxon>
        <taxon>Lycopodioideae</taxon>
        <taxon>Diphasiastrum</taxon>
    </lineage>
</organism>
<evidence type="ECO:0000313" key="2">
    <source>
        <dbReference type="Proteomes" id="UP001162992"/>
    </source>
</evidence>
<comment type="caution">
    <text evidence="1">The sequence shown here is derived from an EMBL/GenBank/DDBJ whole genome shotgun (WGS) entry which is preliminary data.</text>
</comment>
<evidence type="ECO:0000313" key="1">
    <source>
        <dbReference type="EMBL" id="KAJ7551006.1"/>
    </source>
</evidence>
<keyword evidence="2" id="KW-1185">Reference proteome</keyword>
<name>A0ACC2D9P5_DIPCM</name>
<protein>
    <submittedName>
        <fullName evidence="1">Uncharacterized protein</fullName>
    </submittedName>
</protein>
<sequence>MFQPRTVASRLRHEGGFGFMSSYIANLTRFTLQRRIRYFPYEGGITSVFHRIICSGITGISFRQQDNDKDIAASGPEACLALKSTSEALKNYLCNCKNLKLDDARFIAQNAPMFTLKLKASVDDHITRQGMDDSRIAFTEDYLIKEAVDELQPFLESIGMQSHLFEEVQAMVRTAAGGVGDLLTAVAILEMLGFPKTSIWNLMARNRHLLSSSAAQIDKTIQFLRGFGLNKRKIGLLIQEVPEIIRPNLEEELAPFLQKLRELKVRKPVMRILLRNHAKFLAFQPQWNFQENFEFLSRLGLDEAGINKVVRKHPLVLIQSVTEKLIPKVEFLKNEGIRDQDIAYFLSCFPSFFSYDVQESLKPKLEYLSSLGLTRSVLASIMTKYPPILGCSIEQKMKPLVALLETCGIKGRVFEKLLIGTPSIFGSSIDKTITKILEMLKGLEEKPMSLSIALAWGCRNSRVSMKQKMKYLKSVGLSPNDINAILMAEPFLIRVDINVLKLKVDYFTKDMKFSIKELVKCPAYLSRHIMRKIKPRYKVLSLLKSKGVLDNISLVDLTKISDSSFVEKFVKPHSDCQKIYSRLIANSNRRHLRKSFVVRYKRT</sequence>
<proteinExistence type="predicted"/>
<gene>
    <name evidence="1" type="ORF">O6H91_07G129500</name>
</gene>